<feature type="region of interest" description="Disordered" evidence="1">
    <location>
        <begin position="1"/>
        <end position="59"/>
    </location>
</feature>
<name>A0A8T2KIM8_9PIPI</name>
<evidence type="ECO:0000313" key="2">
    <source>
        <dbReference type="EMBL" id="KAG8454411.1"/>
    </source>
</evidence>
<reference evidence="2" key="1">
    <citation type="thesis" date="2020" institute="ProQuest LLC" country="789 East Eisenhower Parkway, Ann Arbor, MI, USA">
        <title>Comparative Genomics and Chromosome Evolution.</title>
        <authorList>
            <person name="Mudd A.B."/>
        </authorList>
    </citation>
    <scope>NUCLEOTIDE SEQUENCE</scope>
    <source>
        <strain evidence="2">Female2</strain>
        <tissue evidence="2">Blood</tissue>
    </source>
</reference>
<dbReference type="Proteomes" id="UP000812440">
    <property type="component" value="Chromosome 1"/>
</dbReference>
<gene>
    <name evidence="2" type="ORF">GDO86_000872</name>
</gene>
<protein>
    <submittedName>
        <fullName evidence="2">Uncharacterized protein</fullName>
    </submittedName>
</protein>
<proteinExistence type="predicted"/>
<keyword evidence="3" id="KW-1185">Reference proteome</keyword>
<organism evidence="2 3">
    <name type="scientific">Hymenochirus boettgeri</name>
    <name type="common">Congo dwarf clawed frog</name>
    <dbReference type="NCBI Taxonomy" id="247094"/>
    <lineage>
        <taxon>Eukaryota</taxon>
        <taxon>Metazoa</taxon>
        <taxon>Chordata</taxon>
        <taxon>Craniata</taxon>
        <taxon>Vertebrata</taxon>
        <taxon>Euteleostomi</taxon>
        <taxon>Amphibia</taxon>
        <taxon>Batrachia</taxon>
        <taxon>Anura</taxon>
        <taxon>Pipoidea</taxon>
        <taxon>Pipidae</taxon>
        <taxon>Pipinae</taxon>
        <taxon>Hymenochirus</taxon>
    </lineage>
</organism>
<comment type="caution">
    <text evidence="2">The sequence shown here is derived from an EMBL/GenBank/DDBJ whole genome shotgun (WGS) entry which is preliminary data.</text>
</comment>
<sequence length="95" mass="10880">MPPMPARAKSTTAVKSLQAFRHRTQQPLGPMEGEEPESHRKSPRREHSSSPEPTQGLLTQMRSMLKEELQAAITPLRIEIGGTWPKNRRYRKPPR</sequence>
<feature type="compositionally biased region" description="Basic and acidic residues" evidence="1">
    <location>
        <begin position="36"/>
        <end position="49"/>
    </location>
</feature>
<dbReference type="EMBL" id="JAACNH010000001">
    <property type="protein sequence ID" value="KAG8454411.1"/>
    <property type="molecule type" value="Genomic_DNA"/>
</dbReference>
<accession>A0A8T2KIM8</accession>
<evidence type="ECO:0000256" key="1">
    <source>
        <dbReference type="SAM" id="MobiDB-lite"/>
    </source>
</evidence>
<dbReference type="AlphaFoldDB" id="A0A8T2KIM8"/>
<evidence type="ECO:0000313" key="3">
    <source>
        <dbReference type="Proteomes" id="UP000812440"/>
    </source>
</evidence>